<accession>A0A917UMQ7</accession>
<keyword evidence="1" id="KW-0732">Signal</keyword>
<proteinExistence type="predicted"/>
<evidence type="ECO:0000256" key="1">
    <source>
        <dbReference type="SAM" id="SignalP"/>
    </source>
</evidence>
<dbReference type="Proteomes" id="UP000625682">
    <property type="component" value="Unassembled WGS sequence"/>
</dbReference>
<dbReference type="EMBL" id="BMMU01000051">
    <property type="protein sequence ID" value="GGJ68886.1"/>
    <property type="molecule type" value="Genomic_DNA"/>
</dbReference>
<sequence>MARALVSTTAVIGLAAGGLATSGTGFAASGPAAKAQSATILATNNLGLSSTQAKYVQCFMRDAPASYTGGIDGQLGTNSWKAMQRHLRAYWDYNDSIDGDPGANTIRALQRMLAFGWDYNDDIDGDPGRNTKAAFKRFANDFAFTYPC</sequence>
<organism evidence="2 3">
    <name type="scientific">Streptomyces lacrimifluminis</name>
    <dbReference type="NCBI Taxonomy" id="1500077"/>
    <lineage>
        <taxon>Bacteria</taxon>
        <taxon>Bacillati</taxon>
        <taxon>Actinomycetota</taxon>
        <taxon>Actinomycetes</taxon>
        <taxon>Kitasatosporales</taxon>
        <taxon>Streptomycetaceae</taxon>
        <taxon>Streptomyces</taxon>
    </lineage>
</organism>
<dbReference type="AlphaFoldDB" id="A0A917UMQ7"/>
<keyword evidence="3" id="KW-1185">Reference proteome</keyword>
<protein>
    <recommendedName>
        <fullName evidence="4">Lysin</fullName>
    </recommendedName>
</protein>
<feature type="chain" id="PRO_5037848796" description="Lysin" evidence="1">
    <location>
        <begin position="28"/>
        <end position="148"/>
    </location>
</feature>
<comment type="caution">
    <text evidence="2">The sequence shown here is derived from an EMBL/GenBank/DDBJ whole genome shotgun (WGS) entry which is preliminary data.</text>
</comment>
<name>A0A917UMQ7_9ACTN</name>
<reference evidence="2" key="1">
    <citation type="journal article" date="2014" name="Int. J. Syst. Evol. Microbiol.">
        <title>Complete genome sequence of Corynebacterium casei LMG S-19264T (=DSM 44701T), isolated from a smear-ripened cheese.</title>
        <authorList>
            <consortium name="US DOE Joint Genome Institute (JGI-PGF)"/>
            <person name="Walter F."/>
            <person name="Albersmeier A."/>
            <person name="Kalinowski J."/>
            <person name="Ruckert C."/>
        </authorList>
    </citation>
    <scope>NUCLEOTIDE SEQUENCE</scope>
    <source>
        <strain evidence="2">CGMCC 4.7272</strain>
    </source>
</reference>
<reference evidence="2" key="2">
    <citation type="submission" date="2020-09" db="EMBL/GenBank/DDBJ databases">
        <authorList>
            <person name="Sun Q."/>
            <person name="Zhou Y."/>
        </authorList>
    </citation>
    <scope>NUCLEOTIDE SEQUENCE</scope>
    <source>
        <strain evidence="2">CGMCC 4.7272</strain>
    </source>
</reference>
<feature type="signal peptide" evidence="1">
    <location>
        <begin position="1"/>
        <end position="27"/>
    </location>
</feature>
<evidence type="ECO:0000313" key="2">
    <source>
        <dbReference type="EMBL" id="GGJ68886.1"/>
    </source>
</evidence>
<gene>
    <name evidence="2" type="ORF">GCM10012282_77310</name>
</gene>
<evidence type="ECO:0000313" key="3">
    <source>
        <dbReference type="Proteomes" id="UP000625682"/>
    </source>
</evidence>
<evidence type="ECO:0008006" key="4">
    <source>
        <dbReference type="Google" id="ProtNLM"/>
    </source>
</evidence>